<evidence type="ECO:0000313" key="2">
    <source>
        <dbReference type="Proteomes" id="UP000054805"/>
    </source>
</evidence>
<accession>A0A0V1GPA6</accession>
<evidence type="ECO:0000313" key="1">
    <source>
        <dbReference type="EMBL" id="KRY99961.1"/>
    </source>
</evidence>
<keyword evidence="2" id="KW-1185">Reference proteome</keyword>
<organism evidence="1 2">
    <name type="scientific">Trichinella pseudospiralis</name>
    <name type="common">Parasitic roundworm</name>
    <dbReference type="NCBI Taxonomy" id="6337"/>
    <lineage>
        <taxon>Eukaryota</taxon>
        <taxon>Metazoa</taxon>
        <taxon>Ecdysozoa</taxon>
        <taxon>Nematoda</taxon>
        <taxon>Enoplea</taxon>
        <taxon>Dorylaimia</taxon>
        <taxon>Trichinellida</taxon>
        <taxon>Trichinellidae</taxon>
        <taxon>Trichinella</taxon>
    </lineage>
</organism>
<dbReference type="AlphaFoldDB" id="A0A0V1GPA6"/>
<dbReference type="EMBL" id="JYDS01000980">
    <property type="protein sequence ID" value="KRY99961.1"/>
    <property type="molecule type" value="Genomic_DNA"/>
</dbReference>
<gene>
    <name evidence="1" type="ORF">T4B_432</name>
</gene>
<proteinExistence type="predicted"/>
<sequence length="122" mass="14152">MGCSSCVYGNFFFEKTIELYNCLCVPTAMKQNVIHMKRHFVLSLKKNGFLGINSAYILIVHNKWLPSSEYNCRFVCAIIIVDTLNKFFPVFDDVFDEDLGSTVTCNSNKIQKWRNYKVVFVK</sequence>
<comment type="caution">
    <text evidence="1">The sequence shown here is derived from an EMBL/GenBank/DDBJ whole genome shotgun (WGS) entry which is preliminary data.</text>
</comment>
<protein>
    <submittedName>
        <fullName evidence="1">Uncharacterized protein</fullName>
    </submittedName>
</protein>
<name>A0A0V1GPA6_TRIPS</name>
<dbReference type="Proteomes" id="UP000054805">
    <property type="component" value="Unassembled WGS sequence"/>
</dbReference>
<reference evidence="1 2" key="1">
    <citation type="submission" date="2015-01" db="EMBL/GenBank/DDBJ databases">
        <title>Evolution of Trichinella species and genotypes.</title>
        <authorList>
            <person name="Korhonen P.K."/>
            <person name="Edoardo P."/>
            <person name="Giuseppe L.R."/>
            <person name="Gasser R.B."/>
        </authorList>
    </citation>
    <scope>NUCLEOTIDE SEQUENCE [LARGE SCALE GENOMIC DNA]</scope>
    <source>
        <strain evidence="1">ISS588</strain>
    </source>
</reference>
<feature type="non-terminal residue" evidence="1">
    <location>
        <position position="122"/>
    </location>
</feature>